<proteinExistence type="predicted"/>
<organism evidence="1 2">
    <name type="scientific">Gigaspora rosea</name>
    <dbReference type="NCBI Taxonomy" id="44941"/>
    <lineage>
        <taxon>Eukaryota</taxon>
        <taxon>Fungi</taxon>
        <taxon>Fungi incertae sedis</taxon>
        <taxon>Mucoromycota</taxon>
        <taxon>Glomeromycotina</taxon>
        <taxon>Glomeromycetes</taxon>
        <taxon>Diversisporales</taxon>
        <taxon>Gigasporaceae</taxon>
        <taxon>Gigaspora</taxon>
    </lineage>
</organism>
<dbReference type="EMBL" id="QKWP01000225">
    <property type="protein sequence ID" value="RIB24232.1"/>
    <property type="molecule type" value="Genomic_DNA"/>
</dbReference>
<gene>
    <name evidence="1" type="ORF">C2G38_2169136</name>
</gene>
<dbReference type="Proteomes" id="UP000266673">
    <property type="component" value="Unassembled WGS sequence"/>
</dbReference>
<sequence length="105" mass="12176">MPICANTIIKIKFVKQTEQNNFLNREEDTQAIFEKDEYFSVGEKIVPEKRNNNIRPKMTVATSTRIFINNSVPLTNRCPLKICLIGTAQEHLLKLQITKMQLLKQ</sequence>
<evidence type="ECO:0000313" key="2">
    <source>
        <dbReference type="Proteomes" id="UP000266673"/>
    </source>
</evidence>
<name>A0A397VQM6_9GLOM</name>
<dbReference type="AlphaFoldDB" id="A0A397VQM6"/>
<evidence type="ECO:0000313" key="1">
    <source>
        <dbReference type="EMBL" id="RIB24232.1"/>
    </source>
</evidence>
<keyword evidence="2" id="KW-1185">Reference proteome</keyword>
<comment type="caution">
    <text evidence="1">The sequence shown here is derived from an EMBL/GenBank/DDBJ whole genome shotgun (WGS) entry which is preliminary data.</text>
</comment>
<accession>A0A397VQM6</accession>
<protein>
    <submittedName>
        <fullName evidence="1">Uncharacterized protein</fullName>
    </submittedName>
</protein>
<reference evidence="1 2" key="1">
    <citation type="submission" date="2018-06" db="EMBL/GenBank/DDBJ databases">
        <title>Comparative genomics reveals the genomic features of Rhizophagus irregularis, R. cerebriforme, R. diaphanum and Gigaspora rosea, and their symbiotic lifestyle signature.</title>
        <authorList>
            <person name="Morin E."/>
            <person name="San Clemente H."/>
            <person name="Chen E.C.H."/>
            <person name="De La Providencia I."/>
            <person name="Hainaut M."/>
            <person name="Kuo A."/>
            <person name="Kohler A."/>
            <person name="Murat C."/>
            <person name="Tang N."/>
            <person name="Roy S."/>
            <person name="Loubradou J."/>
            <person name="Henrissat B."/>
            <person name="Grigoriev I.V."/>
            <person name="Corradi N."/>
            <person name="Roux C."/>
            <person name="Martin F.M."/>
        </authorList>
    </citation>
    <scope>NUCLEOTIDE SEQUENCE [LARGE SCALE GENOMIC DNA]</scope>
    <source>
        <strain evidence="1 2">DAOM 194757</strain>
    </source>
</reference>